<comment type="cofactor">
    <cofactor evidence="1">
        <name>Fe(2+)</name>
        <dbReference type="ChEBI" id="CHEBI:29033"/>
    </cofactor>
</comment>
<name>A0A5C6UMF5_9SPHN</name>
<organism evidence="2 3">
    <name type="scientific">Flavisphingopyxis soli</name>
    <dbReference type="NCBI Taxonomy" id="2601267"/>
    <lineage>
        <taxon>Bacteria</taxon>
        <taxon>Pseudomonadati</taxon>
        <taxon>Pseudomonadota</taxon>
        <taxon>Alphaproteobacteria</taxon>
        <taxon>Sphingomonadales</taxon>
        <taxon>Sphingopyxidaceae</taxon>
        <taxon>Flavisphingopyxis</taxon>
    </lineage>
</organism>
<keyword evidence="2" id="KW-0223">Dioxygenase</keyword>
<dbReference type="EMBL" id="VOPY01000001">
    <property type="protein sequence ID" value="TXC74353.1"/>
    <property type="molecule type" value="Genomic_DNA"/>
</dbReference>
<dbReference type="PANTHER" id="PTHR20883">
    <property type="entry name" value="PHYTANOYL-COA DIOXYGENASE DOMAIN CONTAINING 1"/>
    <property type="match status" value="1"/>
</dbReference>
<gene>
    <name evidence="2" type="ORF">FSZ31_06560</name>
</gene>
<dbReference type="InterPro" id="IPR008775">
    <property type="entry name" value="Phytyl_CoA_dOase-like"/>
</dbReference>
<keyword evidence="2" id="KW-0560">Oxidoreductase</keyword>
<dbReference type="GO" id="GO:0016706">
    <property type="term" value="F:2-oxoglutarate-dependent dioxygenase activity"/>
    <property type="evidence" value="ECO:0007669"/>
    <property type="project" value="UniProtKB-ARBA"/>
</dbReference>
<proteinExistence type="predicted"/>
<dbReference type="PANTHER" id="PTHR20883:SF48">
    <property type="entry name" value="ECTOINE DIOXYGENASE"/>
    <property type="match status" value="1"/>
</dbReference>
<keyword evidence="3" id="KW-1185">Reference proteome</keyword>
<accession>A0A5C6UMF5</accession>
<dbReference type="Gene3D" id="2.60.120.620">
    <property type="entry name" value="q2cbj1_9rhob like domain"/>
    <property type="match status" value="1"/>
</dbReference>
<evidence type="ECO:0000313" key="2">
    <source>
        <dbReference type="EMBL" id="TXC74353.1"/>
    </source>
</evidence>
<reference evidence="2 3" key="1">
    <citation type="submission" date="2019-08" db="EMBL/GenBank/DDBJ databases">
        <title>Sphingorhabdus soil sp. nov., isolated from arctic soil.</title>
        <authorList>
            <person name="Liu Y."/>
        </authorList>
    </citation>
    <scope>NUCLEOTIDE SEQUENCE [LARGE SCALE GENOMIC DNA]</scope>
    <source>
        <strain evidence="2 3">D-2Q-5-6</strain>
    </source>
</reference>
<dbReference type="Proteomes" id="UP000321129">
    <property type="component" value="Unassembled WGS sequence"/>
</dbReference>
<dbReference type="GO" id="GO:0005506">
    <property type="term" value="F:iron ion binding"/>
    <property type="evidence" value="ECO:0007669"/>
    <property type="project" value="UniProtKB-ARBA"/>
</dbReference>
<evidence type="ECO:0000313" key="3">
    <source>
        <dbReference type="Proteomes" id="UP000321129"/>
    </source>
</evidence>
<dbReference type="AlphaFoldDB" id="A0A5C6UMF5"/>
<protein>
    <submittedName>
        <fullName evidence="2">Phytanoyl-CoA dioxygenase family protein</fullName>
    </submittedName>
</protein>
<dbReference type="Pfam" id="PF05721">
    <property type="entry name" value="PhyH"/>
    <property type="match status" value="1"/>
</dbReference>
<sequence length="401" mass="45029">MASMPSPLDIIGGYRLLDLWATSIQNWSATPAHWSRDPRSTLGLSVARPNGFLSARRSARAGLTSFVTTPRRSGVDCQPHVPKCSQGKRGLMAIFHSPELDMKFARDGFVVVRLIDEHVADALGRRCRDSLPADIPAHENVTYIYTDEPELAWIEDVAGPVFDEAMMPLLKAMRRLHPSIIVKPAGERAVPPHVHPIFTLDQSAPTVFCWCALEDMRDENGVMQVLPGSHKLFPIMPMYGQEPYFLRAWDEIAGRMEPVYLKAGEAMLFDESLIHASMPNSTGRHRLALATHCIPQALEPIALFPESNGQYRVYETGADFGYQYHIRPDLIDPSERWTTLGYVDDVHEQVDPDEFWRRLEAGEHITLTYPLVPRAQPAAPARPSMLRSAARAIAKRIRQHA</sequence>
<dbReference type="SUPFAM" id="SSF51197">
    <property type="entry name" value="Clavaminate synthase-like"/>
    <property type="match status" value="1"/>
</dbReference>
<comment type="caution">
    <text evidence="2">The sequence shown here is derived from an EMBL/GenBank/DDBJ whole genome shotgun (WGS) entry which is preliminary data.</text>
</comment>
<evidence type="ECO:0000256" key="1">
    <source>
        <dbReference type="ARBA" id="ARBA00001954"/>
    </source>
</evidence>